<organism evidence="8 9">
    <name type="scientific">Reinekea blandensis MED297</name>
    <dbReference type="NCBI Taxonomy" id="314283"/>
    <lineage>
        <taxon>Bacteria</taxon>
        <taxon>Pseudomonadati</taxon>
        <taxon>Pseudomonadota</taxon>
        <taxon>Gammaproteobacteria</taxon>
        <taxon>Oceanospirillales</taxon>
        <taxon>Saccharospirillaceae</taxon>
        <taxon>Reinekea</taxon>
    </lineage>
</organism>
<dbReference type="InterPro" id="IPR032816">
    <property type="entry name" value="VTT_dom"/>
</dbReference>
<protein>
    <recommendedName>
        <fullName evidence="6">TVP38/TMEM64 family membrane protein</fullName>
    </recommendedName>
</protein>
<feature type="transmembrane region" description="Helical" evidence="6">
    <location>
        <begin position="77"/>
        <end position="107"/>
    </location>
</feature>
<keyword evidence="5 6" id="KW-0472">Membrane</keyword>
<keyword evidence="2 6" id="KW-1003">Cell membrane</keyword>
<dbReference type="GO" id="GO:0005886">
    <property type="term" value="C:plasma membrane"/>
    <property type="evidence" value="ECO:0007669"/>
    <property type="project" value="UniProtKB-SubCell"/>
</dbReference>
<dbReference type="Pfam" id="PF09335">
    <property type="entry name" value="VTT_dom"/>
    <property type="match status" value="1"/>
</dbReference>
<comment type="similarity">
    <text evidence="6">Belongs to the TVP38/TMEM64 family.</text>
</comment>
<evidence type="ECO:0000256" key="6">
    <source>
        <dbReference type="RuleBase" id="RU366058"/>
    </source>
</evidence>
<keyword evidence="3 6" id="KW-0812">Transmembrane</keyword>
<comment type="caution">
    <text evidence="6">Lacks conserved residue(s) required for the propagation of feature annotation.</text>
</comment>
<dbReference type="EMBL" id="AAOE01000001">
    <property type="protein sequence ID" value="EAR11250.1"/>
    <property type="molecule type" value="Genomic_DNA"/>
</dbReference>
<name>A4B9E9_9GAMM</name>
<feature type="transmembrane region" description="Helical" evidence="6">
    <location>
        <begin position="131"/>
        <end position="152"/>
    </location>
</feature>
<gene>
    <name evidence="8" type="ORF">MED297_20222</name>
</gene>
<dbReference type="STRING" id="314283.MED297_20222"/>
<proteinExistence type="inferred from homology"/>
<dbReference type="AlphaFoldDB" id="A4B9E9"/>
<evidence type="ECO:0000313" key="9">
    <source>
        <dbReference type="Proteomes" id="UP000005953"/>
    </source>
</evidence>
<accession>A4B9E9</accession>
<reference evidence="8 9" key="1">
    <citation type="submission" date="2006-02" db="EMBL/GenBank/DDBJ databases">
        <authorList>
            <person name="Pinhassi J."/>
            <person name="Pedros-Alio C."/>
            <person name="Ferriera S."/>
            <person name="Johnson J."/>
            <person name="Kravitz S."/>
            <person name="Halpern A."/>
            <person name="Remington K."/>
            <person name="Beeson K."/>
            <person name="Tran B."/>
            <person name="Rogers Y.-H."/>
            <person name="Friedman R."/>
            <person name="Venter J.C."/>
        </authorList>
    </citation>
    <scope>NUCLEOTIDE SEQUENCE [LARGE SCALE GENOMIC DNA]</scope>
    <source>
        <strain evidence="8 9">MED297</strain>
    </source>
</reference>
<dbReference type="Proteomes" id="UP000005953">
    <property type="component" value="Unassembled WGS sequence"/>
</dbReference>
<feature type="transmembrane region" description="Helical" evidence="6">
    <location>
        <begin position="159"/>
        <end position="178"/>
    </location>
</feature>
<dbReference type="OrthoDB" id="9800167at2"/>
<evidence type="ECO:0000313" key="8">
    <source>
        <dbReference type="EMBL" id="EAR11250.1"/>
    </source>
</evidence>
<feature type="transmembrane region" description="Helical" evidence="6">
    <location>
        <begin position="190"/>
        <end position="212"/>
    </location>
</feature>
<dbReference type="PANTHER" id="PTHR12677:SF59">
    <property type="entry name" value="GOLGI APPARATUS MEMBRANE PROTEIN TVP38-RELATED"/>
    <property type="match status" value="1"/>
</dbReference>
<evidence type="ECO:0000256" key="1">
    <source>
        <dbReference type="ARBA" id="ARBA00004651"/>
    </source>
</evidence>
<sequence length="233" mass="25267">MKKLVLLILIVLAIGAFFFFDLGQWLTLEALKSQQAAIEAYRSEHPLLTASLYALAYIVITALSLPGATLMTLTGGAIFGVFWGTLLANLSASVGATLAFLIARFVIGDWVQARFGDRIGPINRGIEQDGAFYLFSLRLVPLFPFFVINVVMGLTRIKTWTFFWVSVVGMIAGAAVYANAGTQLAQLDSLAGIASPSLIASFVLLGLFPLVARKTLEWLKNRRSSALTTEADE</sequence>
<keyword evidence="8" id="KW-0670">Pyruvate</keyword>
<evidence type="ECO:0000256" key="4">
    <source>
        <dbReference type="ARBA" id="ARBA00022989"/>
    </source>
</evidence>
<dbReference type="RefSeq" id="WP_008044775.1">
    <property type="nucleotide sequence ID" value="NZ_CH724151.1"/>
</dbReference>
<feature type="domain" description="VTT" evidence="7">
    <location>
        <begin position="69"/>
        <end position="182"/>
    </location>
</feature>
<evidence type="ECO:0000256" key="3">
    <source>
        <dbReference type="ARBA" id="ARBA00022692"/>
    </source>
</evidence>
<evidence type="ECO:0000256" key="2">
    <source>
        <dbReference type="ARBA" id="ARBA00022475"/>
    </source>
</evidence>
<keyword evidence="9" id="KW-1185">Reference proteome</keyword>
<keyword evidence="4 6" id="KW-1133">Transmembrane helix</keyword>
<evidence type="ECO:0000256" key="5">
    <source>
        <dbReference type="ARBA" id="ARBA00023136"/>
    </source>
</evidence>
<comment type="subcellular location">
    <subcellularLocation>
        <location evidence="1 6">Cell membrane</location>
        <topology evidence="1 6">Multi-pass membrane protein</topology>
    </subcellularLocation>
</comment>
<comment type="caution">
    <text evidence="8">The sequence shown here is derived from an EMBL/GenBank/DDBJ whole genome shotgun (WGS) entry which is preliminary data.</text>
</comment>
<dbReference type="HOGENOM" id="CLU_038944_7_0_6"/>
<evidence type="ECO:0000259" key="7">
    <source>
        <dbReference type="Pfam" id="PF09335"/>
    </source>
</evidence>
<dbReference type="InterPro" id="IPR015414">
    <property type="entry name" value="TMEM64"/>
</dbReference>
<dbReference type="PANTHER" id="PTHR12677">
    <property type="entry name" value="GOLGI APPARATUS MEMBRANE PROTEIN TVP38-RELATED"/>
    <property type="match status" value="1"/>
</dbReference>